<accession>A0A928VPD6</accession>
<gene>
    <name evidence="3" type="ORF">IQ266_10190</name>
</gene>
<name>A0A928VPD6_9CYAN</name>
<dbReference type="PROSITE" id="PS50801">
    <property type="entry name" value="STAS"/>
    <property type="match status" value="1"/>
</dbReference>
<dbReference type="SUPFAM" id="SSF52091">
    <property type="entry name" value="SpoIIaa-like"/>
    <property type="match status" value="1"/>
</dbReference>
<reference evidence="3" key="1">
    <citation type="submission" date="2020-10" db="EMBL/GenBank/DDBJ databases">
        <authorList>
            <person name="Castelo-Branco R."/>
            <person name="Eusebio N."/>
            <person name="Adriana R."/>
            <person name="Vieira A."/>
            <person name="Brugerolle De Fraissinette N."/>
            <person name="Rezende De Castro R."/>
            <person name="Schneider M.P."/>
            <person name="Vasconcelos V."/>
            <person name="Leao P.N."/>
        </authorList>
    </citation>
    <scope>NUCLEOTIDE SEQUENCE</scope>
    <source>
        <strain evidence="3">LEGE 11480</strain>
    </source>
</reference>
<feature type="transmembrane region" description="Helical" evidence="1">
    <location>
        <begin position="6"/>
        <end position="25"/>
    </location>
</feature>
<keyword evidence="1" id="KW-1133">Transmembrane helix</keyword>
<dbReference type="RefSeq" id="WP_264324924.1">
    <property type="nucleotide sequence ID" value="NZ_JADEXQ010000029.1"/>
</dbReference>
<dbReference type="AlphaFoldDB" id="A0A928VPD6"/>
<feature type="transmembrane region" description="Helical" evidence="1">
    <location>
        <begin position="37"/>
        <end position="56"/>
    </location>
</feature>
<evidence type="ECO:0000256" key="1">
    <source>
        <dbReference type="SAM" id="Phobius"/>
    </source>
</evidence>
<dbReference type="Pfam" id="PF01740">
    <property type="entry name" value="STAS"/>
    <property type="match status" value="1"/>
</dbReference>
<keyword evidence="4" id="KW-1185">Reference proteome</keyword>
<proteinExistence type="predicted"/>
<organism evidence="3 4">
    <name type="scientific">Romeriopsis navalis LEGE 11480</name>
    <dbReference type="NCBI Taxonomy" id="2777977"/>
    <lineage>
        <taxon>Bacteria</taxon>
        <taxon>Bacillati</taxon>
        <taxon>Cyanobacteriota</taxon>
        <taxon>Cyanophyceae</taxon>
        <taxon>Leptolyngbyales</taxon>
        <taxon>Leptolyngbyaceae</taxon>
        <taxon>Romeriopsis</taxon>
        <taxon>Romeriopsis navalis</taxon>
    </lineage>
</organism>
<keyword evidence="1" id="KW-0472">Membrane</keyword>
<evidence type="ECO:0000313" key="4">
    <source>
        <dbReference type="Proteomes" id="UP000625316"/>
    </source>
</evidence>
<dbReference type="InterPro" id="IPR002645">
    <property type="entry name" value="STAS_dom"/>
</dbReference>
<keyword evidence="1" id="KW-0812">Transmembrane</keyword>
<evidence type="ECO:0000259" key="2">
    <source>
        <dbReference type="PROSITE" id="PS50801"/>
    </source>
</evidence>
<protein>
    <submittedName>
        <fullName evidence="3">Sodium-independent anion transporter</fullName>
    </submittedName>
</protein>
<sequence>MSSFHSIMGAAAGVLSITCIIPYIISTIKGETQPHRVTWWILSVLGFMMSANHFAAGGTTTFWEPLCAAIGQLCIAILSIRYGKGGWGKLDQICMAGVIASLIVWQQLDSPMLALALTISVDFLACLPTIRKAIHCPQSEDFTCWMMYFISTAINLSAVQQWDLSHAALPVYLFTGNGFILSLLWGNQLHRWEKQYRFVRGVSLYQYDRVLLFHLNGPMMFERSRDINRGRTAMKSADKLVMDFTKVPFVGFRSSRKIATTIRYAHEHGMQVYIVGTSAKIRRQLGRLGLYDIVRAQDIISDSAQALHTALGKIKRPTTFPMPDFHQTSFQLF</sequence>
<dbReference type="Proteomes" id="UP000625316">
    <property type="component" value="Unassembled WGS sequence"/>
</dbReference>
<comment type="caution">
    <text evidence="3">The sequence shown here is derived from an EMBL/GenBank/DDBJ whole genome shotgun (WGS) entry which is preliminary data.</text>
</comment>
<dbReference type="InterPro" id="IPR036513">
    <property type="entry name" value="STAS_dom_sf"/>
</dbReference>
<dbReference type="CDD" id="cd07042">
    <property type="entry name" value="STAS_SulP_like_sulfate_transporter"/>
    <property type="match status" value="1"/>
</dbReference>
<dbReference type="EMBL" id="JADEXQ010000029">
    <property type="protein sequence ID" value="MBE9030097.1"/>
    <property type="molecule type" value="Genomic_DNA"/>
</dbReference>
<feature type="domain" description="STAS" evidence="2">
    <location>
        <begin position="200"/>
        <end position="310"/>
    </location>
</feature>
<dbReference type="Gene3D" id="3.30.750.24">
    <property type="entry name" value="STAS domain"/>
    <property type="match status" value="1"/>
</dbReference>
<evidence type="ECO:0000313" key="3">
    <source>
        <dbReference type="EMBL" id="MBE9030097.1"/>
    </source>
</evidence>